<accession>A0A2V2YNE6</accession>
<keyword evidence="2" id="KW-1185">Reference proteome</keyword>
<evidence type="ECO:0000313" key="2">
    <source>
        <dbReference type="Proteomes" id="UP000246635"/>
    </source>
</evidence>
<comment type="caution">
    <text evidence="1">The sequence shown here is derived from an EMBL/GenBank/DDBJ whole genome shotgun (WGS) entry which is preliminary data.</text>
</comment>
<protein>
    <recommendedName>
        <fullName evidence="3">Butirosin biosynthesis protein H-like</fullName>
    </recommendedName>
</protein>
<dbReference type="Proteomes" id="UP000246635">
    <property type="component" value="Unassembled WGS sequence"/>
</dbReference>
<reference evidence="1 2" key="1">
    <citation type="submission" date="2018-05" db="EMBL/GenBank/DDBJ databases">
        <title>Genomic Encyclopedia of Type Strains, Phase III (KMG-III): the genomes of soil and plant-associated and newly described type strains.</title>
        <authorList>
            <person name="Whitman W."/>
        </authorList>
    </citation>
    <scope>NUCLEOTIDE SEQUENCE [LARGE SCALE GENOMIC DNA]</scope>
    <source>
        <strain evidence="1 2">CECT 5696</strain>
    </source>
</reference>
<evidence type="ECO:0008006" key="3">
    <source>
        <dbReference type="Google" id="ProtNLM"/>
    </source>
</evidence>
<dbReference type="RefSeq" id="WP_110047369.1">
    <property type="nucleotide sequence ID" value="NZ_CP054612.1"/>
</dbReference>
<organism evidence="1 2">
    <name type="scientific">Paenibacillus cellulosilyticus</name>
    <dbReference type="NCBI Taxonomy" id="375489"/>
    <lineage>
        <taxon>Bacteria</taxon>
        <taxon>Bacillati</taxon>
        <taxon>Bacillota</taxon>
        <taxon>Bacilli</taxon>
        <taxon>Bacillales</taxon>
        <taxon>Paenibacillaceae</taxon>
        <taxon>Paenibacillus</taxon>
    </lineage>
</organism>
<sequence length="340" mass="40507">MSLKLPITMPKVYGYKHHALPLSVITQEEQGVNWMLNNYLQLYTRYGWMQDSHWLEFYLTHNILDLPHNPFLHVQKIKLDLIKDMDLSVLFRNALENETYIYAWYDPKFFESNNPGLSINNFLVYGFDEDRKKFNILDYDYNKSHQLSQMEIGFEEMNQSINNLAFPEDWSTHLYFISLKKRIAYTFDYVLASQLLQDYINAEKTVNRLRMNVDRSIADDAVFGIKVYDSLLACLEMQLENDKHLSLLPFQILYEHKQCILLLVRFLNRHYQINEELSLEIMNTTLAFRNMIMKYFLTQDNKIIRNIMSKIPRLIEIETNNIESILHAIQNESTISLSRL</sequence>
<proteinExistence type="predicted"/>
<dbReference type="AlphaFoldDB" id="A0A2V2YNE6"/>
<evidence type="ECO:0000313" key="1">
    <source>
        <dbReference type="EMBL" id="PWV90613.1"/>
    </source>
</evidence>
<dbReference type="EMBL" id="QGTQ01000041">
    <property type="protein sequence ID" value="PWV90613.1"/>
    <property type="molecule type" value="Genomic_DNA"/>
</dbReference>
<name>A0A2V2YNE6_9BACL</name>
<dbReference type="OrthoDB" id="2624539at2"/>
<gene>
    <name evidence="1" type="ORF">DFQ01_14126</name>
</gene>